<dbReference type="GO" id="GO:0004185">
    <property type="term" value="F:serine-type carboxypeptidase activity"/>
    <property type="evidence" value="ECO:0007669"/>
    <property type="project" value="InterPro"/>
</dbReference>
<sequence length="234" mass="27284">MFWNGFLQSAKMNCKEEYIEVDFSNVKCAKDHLAISECTARINEPHILEPECPSDVIAPNSLDNNRKYFLETHEDHRLSPAEFPQFGCRVNLFHLLSLGALIYDYNCYLCKVWANDIIVQKALHVRKGTVREWVRCNNSLLCDKDIESAVGYHLYLNTKDHRALIYRFFATILCPLFSPLFMQAKQRQTINFFKAVMSCFTSGTESWTKSLDFSIVVDWRPWFVEGQVARYSRV</sequence>
<dbReference type="SUPFAM" id="SSF53474">
    <property type="entry name" value="alpha/beta-Hydrolases"/>
    <property type="match status" value="1"/>
</dbReference>
<dbReference type="AlphaFoldDB" id="A0A6P6BAK1"/>
<dbReference type="GO" id="GO:0019748">
    <property type="term" value="P:secondary metabolic process"/>
    <property type="evidence" value="ECO:0007669"/>
    <property type="project" value="TreeGrafter"/>
</dbReference>
<name>A0A6P6BAK1_DURZI</name>
<dbReference type="GeneID" id="111316435"/>
<dbReference type="InterPro" id="IPR029058">
    <property type="entry name" value="AB_hydrolase_fold"/>
</dbReference>
<dbReference type="Proteomes" id="UP000515121">
    <property type="component" value="Unplaced"/>
</dbReference>
<dbReference type="Gene3D" id="3.40.50.1820">
    <property type="entry name" value="alpha/beta hydrolase"/>
    <property type="match status" value="1"/>
</dbReference>
<dbReference type="KEGG" id="dzi:111316435"/>
<protein>
    <submittedName>
        <fullName evidence="3">Serine carboxypeptidase-like 18</fullName>
    </submittedName>
</protein>
<reference evidence="3" key="1">
    <citation type="submission" date="2025-08" db="UniProtKB">
        <authorList>
            <consortium name="RefSeq"/>
        </authorList>
    </citation>
    <scope>IDENTIFICATION</scope>
    <source>
        <tissue evidence="3">Fruit stalk</tissue>
    </source>
</reference>
<gene>
    <name evidence="3" type="primary">LOC111316435</name>
</gene>
<dbReference type="PANTHER" id="PTHR11802">
    <property type="entry name" value="SERINE PROTEASE FAMILY S10 SERINE CARBOXYPEPTIDASE"/>
    <property type="match status" value="1"/>
</dbReference>
<evidence type="ECO:0000256" key="1">
    <source>
        <dbReference type="ARBA" id="ARBA00009431"/>
    </source>
</evidence>
<accession>A0A6P6BAK1</accession>
<dbReference type="RefSeq" id="XP_022774120.1">
    <property type="nucleotide sequence ID" value="XM_022918385.1"/>
</dbReference>
<dbReference type="OrthoDB" id="443318at2759"/>
<dbReference type="InterPro" id="IPR001563">
    <property type="entry name" value="Peptidase_S10"/>
</dbReference>
<dbReference type="Pfam" id="PF00450">
    <property type="entry name" value="Peptidase_S10"/>
    <property type="match status" value="1"/>
</dbReference>
<proteinExistence type="inferred from homology"/>
<comment type="similarity">
    <text evidence="1">Belongs to the peptidase S10 family.</text>
</comment>
<organism evidence="2 3">
    <name type="scientific">Durio zibethinus</name>
    <name type="common">Durian</name>
    <dbReference type="NCBI Taxonomy" id="66656"/>
    <lineage>
        <taxon>Eukaryota</taxon>
        <taxon>Viridiplantae</taxon>
        <taxon>Streptophyta</taxon>
        <taxon>Embryophyta</taxon>
        <taxon>Tracheophyta</taxon>
        <taxon>Spermatophyta</taxon>
        <taxon>Magnoliopsida</taxon>
        <taxon>eudicotyledons</taxon>
        <taxon>Gunneridae</taxon>
        <taxon>Pentapetalae</taxon>
        <taxon>rosids</taxon>
        <taxon>malvids</taxon>
        <taxon>Malvales</taxon>
        <taxon>Malvaceae</taxon>
        <taxon>Helicteroideae</taxon>
        <taxon>Durio</taxon>
    </lineage>
</organism>
<keyword evidence="2" id="KW-1185">Reference proteome</keyword>
<evidence type="ECO:0000313" key="2">
    <source>
        <dbReference type="Proteomes" id="UP000515121"/>
    </source>
</evidence>
<dbReference type="GO" id="GO:0016747">
    <property type="term" value="F:acyltransferase activity, transferring groups other than amino-acyl groups"/>
    <property type="evidence" value="ECO:0007669"/>
    <property type="project" value="TreeGrafter"/>
</dbReference>
<dbReference type="PANTHER" id="PTHR11802:SF450">
    <property type="entry name" value="SERINE CARBOXYPEPTIDASE-LIKE 7"/>
    <property type="match status" value="1"/>
</dbReference>
<evidence type="ECO:0000313" key="3">
    <source>
        <dbReference type="RefSeq" id="XP_022774120.1"/>
    </source>
</evidence>
<dbReference type="GO" id="GO:0006508">
    <property type="term" value="P:proteolysis"/>
    <property type="evidence" value="ECO:0007669"/>
    <property type="project" value="InterPro"/>
</dbReference>